<feature type="compositionally biased region" description="Basic residues" evidence="1">
    <location>
        <begin position="1911"/>
        <end position="1935"/>
    </location>
</feature>
<feature type="compositionally biased region" description="Polar residues" evidence="1">
    <location>
        <begin position="176"/>
        <end position="195"/>
    </location>
</feature>
<feature type="region of interest" description="Disordered" evidence="1">
    <location>
        <begin position="538"/>
        <end position="575"/>
    </location>
</feature>
<feature type="compositionally biased region" description="Low complexity" evidence="1">
    <location>
        <begin position="1813"/>
        <end position="1823"/>
    </location>
</feature>
<reference evidence="2" key="1">
    <citation type="journal article" date="2017" name="Parasit. Vectors">
        <title>Sialotranscriptomics of Rhipicephalus zambeziensis reveals intricate expression profiles of secretory proteins and suggests tight temporal transcriptional regulation during blood-feeding.</title>
        <authorList>
            <person name="de Castro M.H."/>
            <person name="de Klerk D."/>
            <person name="Pienaar R."/>
            <person name="Rees D.J.G."/>
            <person name="Mans B.J."/>
        </authorList>
    </citation>
    <scope>NUCLEOTIDE SEQUENCE</scope>
    <source>
        <tissue evidence="2">Salivary glands</tissue>
    </source>
</reference>
<feature type="compositionally biased region" description="Low complexity" evidence="1">
    <location>
        <begin position="1782"/>
        <end position="1798"/>
    </location>
</feature>
<feature type="compositionally biased region" description="Polar residues" evidence="1">
    <location>
        <begin position="1028"/>
        <end position="1147"/>
    </location>
</feature>
<feature type="compositionally biased region" description="Basic and acidic residues" evidence="1">
    <location>
        <begin position="889"/>
        <end position="900"/>
    </location>
</feature>
<feature type="compositionally biased region" description="Polar residues" evidence="1">
    <location>
        <begin position="603"/>
        <end position="624"/>
    </location>
</feature>
<feature type="compositionally biased region" description="Polar residues" evidence="1">
    <location>
        <begin position="68"/>
        <end position="87"/>
    </location>
</feature>
<name>A0A224YZI5_9ACAR</name>
<feature type="compositionally biased region" description="Polar residues" evidence="1">
    <location>
        <begin position="477"/>
        <end position="512"/>
    </location>
</feature>
<feature type="region of interest" description="Disordered" evidence="1">
    <location>
        <begin position="1643"/>
        <end position="1727"/>
    </location>
</feature>
<feature type="region of interest" description="Disordered" evidence="1">
    <location>
        <begin position="1781"/>
        <end position="1845"/>
    </location>
</feature>
<feature type="region of interest" description="Disordered" evidence="1">
    <location>
        <begin position="739"/>
        <end position="776"/>
    </location>
</feature>
<accession>A0A224YZI5</accession>
<dbReference type="EMBL" id="GFPF01009973">
    <property type="protein sequence ID" value="MAA21119.1"/>
    <property type="molecule type" value="Transcribed_RNA"/>
</dbReference>
<feature type="compositionally biased region" description="Polar residues" evidence="1">
    <location>
        <begin position="1498"/>
        <end position="1579"/>
    </location>
</feature>
<feature type="compositionally biased region" description="Polar residues" evidence="1">
    <location>
        <begin position="791"/>
        <end position="804"/>
    </location>
</feature>
<feature type="region of interest" description="Disordered" evidence="1">
    <location>
        <begin position="1"/>
        <end position="87"/>
    </location>
</feature>
<feature type="compositionally biased region" description="Polar residues" evidence="1">
    <location>
        <begin position="1317"/>
        <end position="1348"/>
    </location>
</feature>
<feature type="compositionally biased region" description="Low complexity" evidence="1">
    <location>
        <begin position="224"/>
        <end position="239"/>
    </location>
</feature>
<feature type="region of interest" description="Disordered" evidence="1">
    <location>
        <begin position="1746"/>
        <end position="1769"/>
    </location>
</feature>
<feature type="compositionally biased region" description="Polar residues" evidence="1">
    <location>
        <begin position="1830"/>
        <end position="1845"/>
    </location>
</feature>
<feature type="compositionally biased region" description="Low complexity" evidence="1">
    <location>
        <begin position="463"/>
        <end position="475"/>
    </location>
</feature>
<feature type="compositionally biased region" description="Polar residues" evidence="1">
    <location>
        <begin position="1404"/>
        <end position="1427"/>
    </location>
</feature>
<feature type="compositionally biased region" description="Polar residues" evidence="1">
    <location>
        <begin position="1896"/>
        <end position="1910"/>
    </location>
</feature>
<feature type="compositionally biased region" description="Polar residues" evidence="1">
    <location>
        <begin position="243"/>
        <end position="276"/>
    </location>
</feature>
<feature type="compositionally biased region" description="Polar residues" evidence="1">
    <location>
        <begin position="820"/>
        <end position="888"/>
    </location>
</feature>
<feature type="compositionally biased region" description="Polar residues" evidence="1">
    <location>
        <begin position="1659"/>
        <end position="1675"/>
    </location>
</feature>
<feature type="compositionally biased region" description="Low complexity" evidence="1">
    <location>
        <begin position="50"/>
        <end position="67"/>
    </location>
</feature>
<feature type="compositionally biased region" description="Polar residues" evidence="1">
    <location>
        <begin position="538"/>
        <end position="547"/>
    </location>
</feature>
<evidence type="ECO:0000256" key="1">
    <source>
        <dbReference type="SAM" id="MobiDB-lite"/>
    </source>
</evidence>
<feature type="compositionally biased region" description="Low complexity" evidence="1">
    <location>
        <begin position="283"/>
        <end position="337"/>
    </location>
</feature>
<feature type="compositionally biased region" description="Low complexity" evidence="1">
    <location>
        <begin position="1477"/>
        <end position="1488"/>
    </location>
</feature>
<feature type="compositionally biased region" description="Low complexity" evidence="1">
    <location>
        <begin position="1746"/>
        <end position="1767"/>
    </location>
</feature>
<feature type="compositionally biased region" description="Low complexity" evidence="1">
    <location>
        <begin position="368"/>
        <end position="382"/>
    </location>
</feature>
<feature type="compositionally biased region" description="Polar residues" evidence="1">
    <location>
        <begin position="1356"/>
        <end position="1368"/>
    </location>
</feature>
<feature type="compositionally biased region" description="Low complexity" evidence="1">
    <location>
        <begin position="1013"/>
        <end position="1027"/>
    </location>
</feature>
<feature type="compositionally biased region" description="Low complexity" evidence="1">
    <location>
        <begin position="1702"/>
        <end position="1719"/>
    </location>
</feature>
<feature type="region of interest" description="Disordered" evidence="1">
    <location>
        <begin position="1865"/>
        <end position="1944"/>
    </location>
</feature>
<feature type="compositionally biased region" description="Polar residues" evidence="1">
    <location>
        <begin position="438"/>
        <end position="462"/>
    </location>
</feature>
<feature type="compositionally biased region" description="Low complexity" evidence="1">
    <location>
        <begin position="757"/>
        <end position="774"/>
    </location>
</feature>
<proteinExistence type="predicted"/>
<evidence type="ECO:0000313" key="2">
    <source>
        <dbReference type="EMBL" id="MAA21119.1"/>
    </source>
</evidence>
<feature type="compositionally biased region" description="Low complexity" evidence="1">
    <location>
        <begin position="1"/>
        <end position="23"/>
    </location>
</feature>
<feature type="region of interest" description="Disordered" evidence="1">
    <location>
        <begin position="788"/>
        <end position="954"/>
    </location>
</feature>
<feature type="region of interest" description="Disordered" evidence="1">
    <location>
        <begin position="968"/>
        <end position="993"/>
    </location>
</feature>
<feature type="compositionally biased region" description="Basic and acidic residues" evidence="1">
    <location>
        <begin position="426"/>
        <end position="435"/>
    </location>
</feature>
<feature type="compositionally biased region" description="Polar residues" evidence="1">
    <location>
        <begin position="383"/>
        <end position="425"/>
    </location>
</feature>
<feature type="compositionally biased region" description="Polar residues" evidence="1">
    <location>
        <begin position="134"/>
        <end position="162"/>
    </location>
</feature>
<feature type="compositionally biased region" description="Polar residues" evidence="1">
    <location>
        <begin position="202"/>
        <end position="211"/>
    </location>
</feature>
<feature type="compositionally biased region" description="Low complexity" evidence="1">
    <location>
        <begin position="1446"/>
        <end position="1462"/>
    </location>
</feature>
<feature type="region of interest" description="Disordered" evidence="1">
    <location>
        <begin position="603"/>
        <end position="635"/>
    </location>
</feature>
<feature type="region of interest" description="Disordered" evidence="1">
    <location>
        <begin position="1315"/>
        <end position="1427"/>
    </location>
</feature>
<protein>
    <submittedName>
        <fullName evidence="2">Mucin</fullName>
    </submittedName>
</protein>
<feature type="compositionally biased region" description="Basic and acidic residues" evidence="1">
    <location>
        <begin position="1388"/>
        <end position="1400"/>
    </location>
</feature>
<feature type="region of interest" description="Disordered" evidence="1">
    <location>
        <begin position="100"/>
        <end position="512"/>
    </location>
</feature>
<organism evidence="2">
    <name type="scientific">Rhipicephalus zambeziensis</name>
    <dbReference type="NCBI Taxonomy" id="60191"/>
    <lineage>
        <taxon>Eukaryota</taxon>
        <taxon>Metazoa</taxon>
        <taxon>Ecdysozoa</taxon>
        <taxon>Arthropoda</taxon>
        <taxon>Chelicerata</taxon>
        <taxon>Arachnida</taxon>
        <taxon>Acari</taxon>
        <taxon>Parasitiformes</taxon>
        <taxon>Ixodida</taxon>
        <taxon>Ixodoidea</taxon>
        <taxon>Ixodidae</taxon>
        <taxon>Rhipicephalinae</taxon>
        <taxon>Rhipicephalus</taxon>
        <taxon>Rhipicephalus</taxon>
    </lineage>
</organism>
<feature type="region of interest" description="Disordered" evidence="1">
    <location>
        <begin position="1445"/>
        <end position="1579"/>
    </location>
</feature>
<sequence>MLLSTSTEKSTRTTTTGSGIGQSERNVSSSALTETESVETVKTTHEARTDATTPSMSMSAASISEMSNTSRTVVTASSHAGTSTESNATIIDRVSTTAMENYKGSRSTKGDKRSSTTRSFSKSTKESTIRASLDSHTSEGVVSNSPTVETVTQQTDNVTQGHTTTTTGLIAVSDTELMNNNRSVSVSTSAPNESPNDADRITSGNDNSATPATRKVNVNHGDNATTSSSATTSVTVATEESTRTMSGDSQISENSSTVSRASTGKTETAERTSNTKILEDADTTSSTTASRTSVTTLRNTSESVFTSTSTATTSTYVVSKDTTKNQTSTTTTDQSNNEFSQNVTTEGSITRSFKTSTIESARTQSGHSQISSSRTEISSSSTVTNVTAPTNARESGTSPAIVTSTSDTASANSIQTTLIETSTSTSHEEGIDTRIGHPSTTSADESGTHQNNSSIRNGSVVQTTNSSSEESTEISPGDSNITETTSKVSSYTAGKTSTAPTTKATHNASTKSTTLTGTSALSITKHAYGTTSVLNTTSKELSSTDKISTAGGTGHPSTSPADKSSKHGRNFSAGEGSTVHFLSTSVEESSRVTSVDSIIWDSNNNASTSATTEAVSEQRTNATRLGTAEPPSPSSISVASSTALANTTDQKSIATLIYDTSSTTITKANDHIVNNLTAEATSTGSMKFSTEESTRSSFKSSAQTEISSISPFTAVTNPVLVKNLTDEVLTSVTFDENATTASVPTHEGGATSLREGSSNTETSTDATSATSVSEKSSIDVLAITPAKPRSFTDNNDLSKASTTIVARESPSSPSDDSRTAGRTRNVANTTLAPKSGMPETTSKSMDRQPTATSLISSPTNTTPFTVAQITNDHTTMVTSSPKARTSTDGVRRNMKTERTSLEILGVTKPHGRDHASGNGSETPSITSESSESFSTTDSNSTESSSKVINMTSSQPTATNTLFHIRGLENNNTAKIPTTVPRTTVSPAEQTSRSTTAVNIGNITEQAITNSVTSNSQPCRNSSSSDSSLPVTTTKMNNSNAGANISADGSASPSQTRYPPNAVAKQSTAKHNISATFSFTSTPGTAQPDSSLAQSSTTGYNSSDAISYSTGQDTPSSEPSVVPQDSATTLSDNTSIQRSSNGSFNSGKAGNCSGKSEKTATELTKASAITNPTSMITVISLEHNVTSASTLPPFGSSSSVAPSSYSVNVNTTVGSTSNSFLNNENISSAGNDSLFSSSTSAADNGSLQVRNFTQTGHNSSVAPCISQKANNSRVTFDKPAHTEPPTTLAILNGAATSRRSPSENSSTTVYVSVKTEESSNVAGENFSTELSSGVTTPTESANTIQGENSSTEHVDSSRANGSIAPCNSTHTEEHSTVTPTSHLVAENPSDTKEAGARHDLLSAKPSRTSPGERSTTTTNIAPTGFSSTAAPPVTVKDYILSAVHNGSTATDSNNAARANSSTNKLTTTLPCRNKTGASSIPSMDGSSSSKANIAEVESKSTMELNTFPSEDASNYANGSTSNSRDSGTHTVAAHNSSTHKLNVTSVESNPLQYRNGSDVSPQVSTMGENSSDTNWSSGTYNSMTKPVGAPGCKNSTIKTGIPMVDNSTSNLATNFEVNNTSTGNHSASYFNIWTTVSSPAQTWNDSKVTHRDASIEEMSTESTRAVAKQNSTSESATPPPCKNLTSTRTDSSDGIDLNDPKSSVRAGSNSGASSNGYPSNKKLSTASDAAKDNKFSVKVVSSTPKLLSLGNSSSAASSSVNTNSSRVAPRNVLSAKNFNYTHTTAGDNNSNNTNTIPPTLSSFITTSNTAETGSSSSNEPSAAISKKKPCHTNSPPVSKASATTPETSVAVNSSKVASDSIQTNSFPFTLDTESYPADTESADLTKSNVPGNEAPAKNSTAEVPSFVQNTTHSRHRQPCAKTRSRRSLLSARRSRRTVPLGRLRT</sequence>
<feature type="compositionally biased region" description="Polar residues" evidence="1">
    <location>
        <begin position="1799"/>
        <end position="1812"/>
    </location>
</feature>
<feature type="compositionally biased region" description="Polar residues" evidence="1">
    <location>
        <begin position="338"/>
        <end position="367"/>
    </location>
</feature>
<feature type="region of interest" description="Disordered" evidence="1">
    <location>
        <begin position="1008"/>
        <end position="1155"/>
    </location>
</feature>
<feature type="compositionally biased region" description="Low complexity" evidence="1">
    <location>
        <begin position="920"/>
        <end position="945"/>
    </location>
</feature>